<organism evidence="2 3">
    <name type="scientific">Apiospora arundinis</name>
    <dbReference type="NCBI Taxonomy" id="335852"/>
    <lineage>
        <taxon>Eukaryota</taxon>
        <taxon>Fungi</taxon>
        <taxon>Dikarya</taxon>
        <taxon>Ascomycota</taxon>
        <taxon>Pezizomycotina</taxon>
        <taxon>Sordariomycetes</taxon>
        <taxon>Xylariomycetidae</taxon>
        <taxon>Amphisphaeriales</taxon>
        <taxon>Apiosporaceae</taxon>
        <taxon>Apiospora</taxon>
    </lineage>
</organism>
<dbReference type="Gene3D" id="3.40.50.1580">
    <property type="entry name" value="Nucleoside phosphorylase domain"/>
    <property type="match status" value="1"/>
</dbReference>
<gene>
    <name evidence="2" type="ORF">PGQ11_015103</name>
</gene>
<feature type="domain" description="Nucleoside phosphorylase" evidence="1">
    <location>
        <begin position="245"/>
        <end position="340"/>
    </location>
</feature>
<evidence type="ECO:0000259" key="1">
    <source>
        <dbReference type="Pfam" id="PF01048"/>
    </source>
</evidence>
<accession>A0ABR2HL15</accession>
<comment type="caution">
    <text evidence="2">The sequence shown here is derived from an EMBL/GenBank/DDBJ whole genome shotgun (WGS) entry which is preliminary data.</text>
</comment>
<dbReference type="Proteomes" id="UP001390339">
    <property type="component" value="Unassembled WGS sequence"/>
</dbReference>
<protein>
    <recommendedName>
        <fullName evidence="1">Nucleoside phosphorylase domain-containing protein</fullName>
    </recommendedName>
</protein>
<proteinExistence type="predicted"/>
<dbReference type="InterPro" id="IPR035994">
    <property type="entry name" value="Nucleoside_phosphorylase_sf"/>
</dbReference>
<evidence type="ECO:0000313" key="3">
    <source>
        <dbReference type="Proteomes" id="UP001390339"/>
    </source>
</evidence>
<dbReference type="InterPro" id="IPR000845">
    <property type="entry name" value="Nucleoside_phosphorylase_d"/>
</dbReference>
<keyword evidence="3" id="KW-1185">Reference proteome</keyword>
<reference evidence="2 3" key="1">
    <citation type="journal article" date="2024" name="IMA Fungus">
        <title>Apiospora arundinis, a panoply of carbohydrate-active enzymes and secondary metabolites.</title>
        <authorList>
            <person name="Sorensen T."/>
            <person name="Petersen C."/>
            <person name="Muurmann A.T."/>
            <person name="Christiansen J.V."/>
            <person name="Brundto M.L."/>
            <person name="Overgaard C.K."/>
            <person name="Boysen A.T."/>
            <person name="Wollenberg R.D."/>
            <person name="Larsen T.O."/>
            <person name="Sorensen J.L."/>
            <person name="Nielsen K.L."/>
            <person name="Sondergaard T.E."/>
        </authorList>
    </citation>
    <scope>NUCLEOTIDE SEQUENCE [LARGE SCALE GENOMIC DNA]</scope>
    <source>
        <strain evidence="2 3">AAU 773</strain>
    </source>
</reference>
<sequence length="349" mass="39287">MGPTLRSYVSQKIHPALQGEGVRCIVISGWLQRALPAHIAPFELDQPLDFRRPTVSALDSTTFELHCFPSENYMIHYASLIATYFALYKSEHRVLILMDPVRVNTGFYRISAYPGPPDTTFHHLFNLHSMGSIDIAIFGEVHHLKGLYGGSWKDGGGSYEGVLRWRKLSSPNGKTIALMGCLEKVWGDAGEHLIQALHSQTRVKQIVYVAKAGSLSERYAPNEWIATGERAMTGKDAPTVWQNPLQNALSASTRVASGSIITVPSTLCETHEWLEEWSPKALWVDCEVCYMASVAQELRIDFGFLSVVSDNLCRRYEEDLSNEYSDTVTEKRRVLYNEIVKILKKFISE</sequence>
<dbReference type="Pfam" id="PF01048">
    <property type="entry name" value="PNP_UDP_1"/>
    <property type="match status" value="1"/>
</dbReference>
<dbReference type="SUPFAM" id="SSF53167">
    <property type="entry name" value="Purine and uridine phosphorylases"/>
    <property type="match status" value="1"/>
</dbReference>
<evidence type="ECO:0000313" key="2">
    <source>
        <dbReference type="EMBL" id="KAK8848623.1"/>
    </source>
</evidence>
<dbReference type="EMBL" id="JAPCWZ010000010">
    <property type="protein sequence ID" value="KAK8848623.1"/>
    <property type="molecule type" value="Genomic_DNA"/>
</dbReference>
<name>A0ABR2HL15_9PEZI</name>